<gene>
    <name evidence="4" type="ORF">HJG54_28485</name>
    <name evidence="5" type="ORF">HJG54_34430</name>
</gene>
<name>A0AA96WPU0_9CYAN</name>
<feature type="region of interest" description="Disordered" evidence="3">
    <location>
        <begin position="244"/>
        <end position="270"/>
    </location>
</feature>
<keyword evidence="2" id="KW-0605">Phycobilisome</keyword>
<dbReference type="SUPFAM" id="SSF48371">
    <property type="entry name" value="ARM repeat"/>
    <property type="match status" value="1"/>
</dbReference>
<keyword evidence="1" id="KW-0042">Antenna complex</keyword>
<accession>A0AA96WPU0</accession>
<protein>
    <submittedName>
        <fullName evidence="4">HEAT repeat domain-containing protein</fullName>
    </submittedName>
</protein>
<sequence>MPDTLKTLIAAVDAADSSARLLEAVQDLANAADVGAVPTLIAALSYNNPGAAVAAVDGLIKIGEPAVPALLDQLDRHNYTARAWAIRALAGIGDPRGLTTLLGAATADFAMSVRRAAARGLGTLNWPQFPADELEMAQAEALDALLFVCDDEEWVVRYAAVTGLQALAAAIWHSQPDWRTPILAKLEQLGTQDPIWAVRARVWWAQQQLQQLPEPPTSVGAEPIHEVIANWRSTLENLYRRKSQERPLPEGDPRRFRDLAASMTVPLPEA</sequence>
<dbReference type="InterPro" id="IPR011989">
    <property type="entry name" value="ARM-like"/>
</dbReference>
<dbReference type="EMBL" id="CP053587">
    <property type="protein sequence ID" value="WNZ27917.1"/>
    <property type="molecule type" value="Genomic_DNA"/>
</dbReference>
<reference evidence="4" key="1">
    <citation type="submission" date="2020-05" db="EMBL/GenBank/DDBJ databases">
        <authorList>
            <person name="Zhu T."/>
            <person name="Keshari N."/>
            <person name="Lu X."/>
        </authorList>
    </citation>
    <scope>NUCLEOTIDE SEQUENCE</scope>
    <source>
        <strain evidence="4">NK1-12</strain>
    </source>
</reference>
<feature type="compositionally biased region" description="Basic and acidic residues" evidence="3">
    <location>
        <begin position="244"/>
        <end position="258"/>
    </location>
</feature>
<evidence type="ECO:0000313" key="4">
    <source>
        <dbReference type="EMBL" id="WNZ26871.1"/>
    </source>
</evidence>
<dbReference type="EMBL" id="CP053587">
    <property type="protein sequence ID" value="WNZ26871.1"/>
    <property type="molecule type" value="Genomic_DNA"/>
</dbReference>
<evidence type="ECO:0000256" key="2">
    <source>
        <dbReference type="ARBA" id="ARBA00022738"/>
    </source>
</evidence>
<dbReference type="RefSeq" id="WP_316436457.1">
    <property type="nucleotide sequence ID" value="NZ_CP053587.1"/>
</dbReference>
<organism evidence="4">
    <name type="scientific">Leptolyngbya sp. NK1-12</name>
    <dbReference type="NCBI Taxonomy" id="2547451"/>
    <lineage>
        <taxon>Bacteria</taxon>
        <taxon>Bacillati</taxon>
        <taxon>Cyanobacteriota</taxon>
        <taxon>Cyanophyceae</taxon>
        <taxon>Leptolyngbyales</taxon>
        <taxon>Leptolyngbyaceae</taxon>
        <taxon>Leptolyngbya group</taxon>
        <taxon>Leptolyngbya</taxon>
    </lineage>
</organism>
<dbReference type="AlphaFoldDB" id="A0AA96WPU0"/>
<dbReference type="InterPro" id="IPR016024">
    <property type="entry name" value="ARM-type_fold"/>
</dbReference>
<dbReference type="GO" id="GO:0030089">
    <property type="term" value="C:phycobilisome"/>
    <property type="evidence" value="ECO:0007669"/>
    <property type="project" value="UniProtKB-KW"/>
</dbReference>
<evidence type="ECO:0000256" key="3">
    <source>
        <dbReference type="SAM" id="MobiDB-lite"/>
    </source>
</evidence>
<proteinExistence type="predicted"/>
<dbReference type="Pfam" id="PF13646">
    <property type="entry name" value="HEAT_2"/>
    <property type="match status" value="1"/>
</dbReference>
<dbReference type="Gene3D" id="1.25.10.10">
    <property type="entry name" value="Leucine-rich Repeat Variant"/>
    <property type="match status" value="1"/>
</dbReference>
<evidence type="ECO:0000256" key="1">
    <source>
        <dbReference type="ARBA" id="ARBA00022549"/>
    </source>
</evidence>
<evidence type="ECO:0000313" key="5">
    <source>
        <dbReference type="EMBL" id="WNZ27917.1"/>
    </source>
</evidence>